<accession>F9EL07</accession>
<protein>
    <submittedName>
        <fullName evidence="1">Rod shape-determining protein MreD</fullName>
    </submittedName>
</protein>
<gene>
    <name evidence="1" type="primary">mreD</name>
    <name evidence="1" type="ORF">HMPREF9094_0611</name>
</gene>
<keyword evidence="2" id="KW-1185">Reference proteome</keyword>
<name>F9EL07_9FUSO</name>
<dbReference type="EMBL" id="AFQD01000095">
    <property type="protein sequence ID" value="EGQ80356.1"/>
    <property type="molecule type" value="Genomic_DNA"/>
</dbReference>
<evidence type="ECO:0000313" key="2">
    <source>
        <dbReference type="Proteomes" id="UP000005392"/>
    </source>
</evidence>
<dbReference type="HOGENOM" id="CLU_3251979_0_0_0"/>
<comment type="caution">
    <text evidence="1">The sequence shown here is derived from an EMBL/GenBank/DDBJ whole genome shotgun (WGS) entry which is preliminary data.</text>
</comment>
<organism evidence="1 2">
    <name type="scientific">Fusobacterium animalis ATCC 51191</name>
    <dbReference type="NCBI Taxonomy" id="997347"/>
    <lineage>
        <taxon>Bacteria</taxon>
        <taxon>Fusobacteriati</taxon>
        <taxon>Fusobacteriota</taxon>
        <taxon>Fusobacteriia</taxon>
        <taxon>Fusobacteriales</taxon>
        <taxon>Fusobacteriaceae</taxon>
        <taxon>Fusobacterium</taxon>
    </lineage>
</organism>
<proteinExistence type="predicted"/>
<reference evidence="1 2" key="1">
    <citation type="submission" date="2011-05" db="EMBL/GenBank/DDBJ databases">
        <authorList>
            <person name="Muzny D."/>
            <person name="Qin X."/>
            <person name="Deng J."/>
            <person name="Jiang H."/>
            <person name="Liu Y."/>
            <person name="Qu J."/>
            <person name="Song X.-Z."/>
            <person name="Zhang L."/>
            <person name="Thornton R."/>
            <person name="Coyle M."/>
            <person name="Francisco L."/>
            <person name="Jackson L."/>
            <person name="Javaid M."/>
            <person name="Korchina V."/>
            <person name="Kovar C."/>
            <person name="Mata R."/>
            <person name="Mathew T."/>
            <person name="Ngo R."/>
            <person name="Nguyen L."/>
            <person name="Nguyen N."/>
            <person name="Okwuonu G."/>
            <person name="Ongeri F."/>
            <person name="Pham C."/>
            <person name="Simmons D."/>
            <person name="Wilczek-Boney K."/>
            <person name="Hale W."/>
            <person name="Jakkamsetti A."/>
            <person name="Pham P."/>
            <person name="Ruth R."/>
            <person name="San Lucas F."/>
            <person name="Warren J."/>
            <person name="Zhang J."/>
            <person name="Zhao Z."/>
            <person name="Zhou C."/>
            <person name="Zhu D."/>
            <person name="Lee S."/>
            <person name="Bess C."/>
            <person name="Blankenburg K."/>
            <person name="Forbes L."/>
            <person name="Fu Q."/>
            <person name="Gubbala S."/>
            <person name="Hirani K."/>
            <person name="Jayaseelan J.C."/>
            <person name="Lara F."/>
            <person name="Munidasa M."/>
            <person name="Palculict T."/>
            <person name="Patil S."/>
            <person name="Pu L.-L."/>
            <person name="Saada N."/>
            <person name="Tang L."/>
            <person name="Weissenberger G."/>
            <person name="Zhu Y."/>
            <person name="Hemphill L."/>
            <person name="Shang Y."/>
            <person name="Youmans B."/>
            <person name="Ayvaz T."/>
            <person name="Ross M."/>
            <person name="Santibanez J."/>
            <person name="Aqrawi P."/>
            <person name="Gross S."/>
            <person name="Joshi V."/>
            <person name="Fowler G."/>
            <person name="Nazareth L."/>
            <person name="Reid J."/>
            <person name="Worley K."/>
            <person name="Petrosino J."/>
            <person name="Highlander S."/>
            <person name="Gibbs R."/>
        </authorList>
    </citation>
    <scope>NUCLEOTIDE SEQUENCE [LARGE SCALE GENOMIC DNA]</scope>
    <source>
        <strain evidence="1 2">ATCC 51191</strain>
    </source>
</reference>
<sequence>MIIKNYNIYESLLLIEKYFIIQYNLEKLWLTRKYKKFIIIKL</sequence>
<evidence type="ECO:0000313" key="1">
    <source>
        <dbReference type="EMBL" id="EGQ80356.1"/>
    </source>
</evidence>
<dbReference type="AlphaFoldDB" id="F9EL07"/>
<dbReference type="Proteomes" id="UP000005392">
    <property type="component" value="Unassembled WGS sequence"/>
</dbReference>